<dbReference type="OMA" id="HIMFDED"/>
<dbReference type="GO" id="GO:0044773">
    <property type="term" value="P:mitotic DNA damage checkpoint signaling"/>
    <property type="evidence" value="ECO:0000318"/>
    <property type="project" value="GO_Central"/>
</dbReference>
<dbReference type="Pfam" id="PF00069">
    <property type="entry name" value="Pkinase"/>
    <property type="match status" value="1"/>
</dbReference>
<dbReference type="GO" id="GO:0005737">
    <property type="term" value="C:cytoplasm"/>
    <property type="evidence" value="ECO:0000318"/>
    <property type="project" value="GO_Central"/>
</dbReference>
<dbReference type="InterPro" id="IPR000719">
    <property type="entry name" value="Prot_kinase_dom"/>
</dbReference>
<dbReference type="Gene3D" id="1.10.510.10">
    <property type="entry name" value="Transferase(Phosphotransferase) domain 1"/>
    <property type="match status" value="1"/>
</dbReference>
<dbReference type="EMBL" id="CT867993">
    <property type="protein sequence ID" value="CAK57702.1"/>
    <property type="molecule type" value="Genomic_DNA"/>
</dbReference>
<name>A0BGN5_PARTE</name>
<dbReference type="eggNOG" id="KOG0032">
    <property type="taxonomic scope" value="Eukaryota"/>
</dbReference>
<evidence type="ECO:0000259" key="1">
    <source>
        <dbReference type="PROSITE" id="PS50011"/>
    </source>
</evidence>
<evidence type="ECO:0000313" key="2">
    <source>
        <dbReference type="EMBL" id="CAK57702.1"/>
    </source>
</evidence>
<dbReference type="Gene3D" id="3.30.200.20">
    <property type="entry name" value="Phosphorylase Kinase, domain 1"/>
    <property type="match status" value="1"/>
</dbReference>
<dbReference type="HOGENOM" id="CLU_065475_0_0_1"/>
<dbReference type="PANTHER" id="PTHR44167">
    <property type="entry name" value="OVARIAN-SPECIFIC SERINE/THREONINE-PROTEIN KINASE LOK-RELATED"/>
    <property type="match status" value="1"/>
</dbReference>
<protein>
    <recommendedName>
        <fullName evidence="1">Protein kinase domain-containing protein</fullName>
    </recommendedName>
</protein>
<dbReference type="SMART" id="SM00220">
    <property type="entry name" value="S_TKc"/>
    <property type="match status" value="1"/>
</dbReference>
<dbReference type="GO" id="GO:0005524">
    <property type="term" value="F:ATP binding"/>
    <property type="evidence" value="ECO:0007669"/>
    <property type="project" value="InterPro"/>
</dbReference>
<dbReference type="GeneID" id="5010884"/>
<proteinExistence type="predicted"/>
<reference evidence="2 3" key="1">
    <citation type="journal article" date="2006" name="Nature">
        <title>Global trends of whole-genome duplications revealed by the ciliate Paramecium tetraurelia.</title>
        <authorList>
            <consortium name="Genoscope"/>
            <person name="Aury J.-M."/>
            <person name="Jaillon O."/>
            <person name="Duret L."/>
            <person name="Noel B."/>
            <person name="Jubin C."/>
            <person name="Porcel B.M."/>
            <person name="Segurens B."/>
            <person name="Daubin V."/>
            <person name="Anthouard V."/>
            <person name="Aiach N."/>
            <person name="Arnaiz O."/>
            <person name="Billaut A."/>
            <person name="Beisson J."/>
            <person name="Blanc I."/>
            <person name="Bouhouche K."/>
            <person name="Camara F."/>
            <person name="Duharcourt S."/>
            <person name="Guigo R."/>
            <person name="Gogendeau D."/>
            <person name="Katinka M."/>
            <person name="Keller A.-M."/>
            <person name="Kissmehl R."/>
            <person name="Klotz C."/>
            <person name="Koll F."/>
            <person name="Le Moue A."/>
            <person name="Lepere C."/>
            <person name="Malinsky S."/>
            <person name="Nowacki M."/>
            <person name="Nowak J.K."/>
            <person name="Plattner H."/>
            <person name="Poulain J."/>
            <person name="Ruiz F."/>
            <person name="Serrano V."/>
            <person name="Zagulski M."/>
            <person name="Dessen P."/>
            <person name="Betermier M."/>
            <person name="Weissenbach J."/>
            <person name="Scarpelli C."/>
            <person name="Schachter V."/>
            <person name="Sperling L."/>
            <person name="Meyer E."/>
            <person name="Cohen J."/>
            <person name="Wincker P."/>
        </authorList>
    </citation>
    <scope>NUCLEOTIDE SEQUENCE [LARGE SCALE GENOMIC DNA]</scope>
    <source>
        <strain evidence="2 3">Stock d4-2</strain>
    </source>
</reference>
<keyword evidence="3" id="KW-1185">Reference proteome</keyword>
<dbReference type="InterPro" id="IPR011009">
    <property type="entry name" value="Kinase-like_dom_sf"/>
</dbReference>
<dbReference type="GO" id="GO:0005634">
    <property type="term" value="C:nucleus"/>
    <property type="evidence" value="ECO:0000318"/>
    <property type="project" value="GO_Central"/>
</dbReference>
<dbReference type="Proteomes" id="UP000000600">
    <property type="component" value="Unassembled WGS sequence"/>
</dbReference>
<sequence>MQNQKQFPCKIGDQNFTIELSTSSLDLINQEQRISFKLSLKLIITWVFYGDKIIGFKVENLEVEGTTEDMSKLKMSLGCLATFKGILKFYTFQQTIYLNQNNTTKVCQLISNRNYRIYACKCYKKCNRSIESIHEEINLILKLQGHKFIPMIYEVYESNSCVYLIMEHLYRNFDNDFTDEEIKIIVYNLLLSIKKLEKLLIAHKSISRSHIMFDEDNQLKLIGFSNAVIQKTTNHEFELDIFKVGTLMYKLYQLLCKISYKKNMQGDQDQFPEIPDFGSDLLKNLLENQSYYRFNMDAALQHRYFNSLSGDGIYKEIYSMNPKFKDKIEESQSYQTKNFNTLLSLTKQQQYFQVDMSTELQN</sequence>
<accession>A0BGN5</accession>
<dbReference type="AlphaFoldDB" id="A0BGN5"/>
<dbReference type="OrthoDB" id="292017at2759"/>
<dbReference type="InParanoid" id="A0BGN5"/>
<dbReference type="GO" id="GO:0004674">
    <property type="term" value="F:protein serine/threonine kinase activity"/>
    <property type="evidence" value="ECO:0000318"/>
    <property type="project" value="GO_Central"/>
</dbReference>
<gene>
    <name evidence="2" type="ORF">GSPATT00028737001</name>
</gene>
<dbReference type="PROSITE" id="PS50011">
    <property type="entry name" value="PROTEIN_KINASE_DOM"/>
    <property type="match status" value="1"/>
</dbReference>
<feature type="domain" description="Protein kinase" evidence="1">
    <location>
        <begin position="92"/>
        <end position="362"/>
    </location>
</feature>
<dbReference type="RefSeq" id="XP_001425100.1">
    <property type="nucleotide sequence ID" value="XM_001425063.1"/>
</dbReference>
<evidence type="ECO:0000313" key="3">
    <source>
        <dbReference type="Proteomes" id="UP000000600"/>
    </source>
</evidence>
<dbReference type="PANTHER" id="PTHR44167:SF18">
    <property type="entry name" value="PROTEIN KINASE DOMAIN-CONTAINING PROTEIN"/>
    <property type="match status" value="1"/>
</dbReference>
<dbReference type="SUPFAM" id="SSF56112">
    <property type="entry name" value="Protein kinase-like (PK-like)"/>
    <property type="match status" value="1"/>
</dbReference>
<organism evidence="2 3">
    <name type="scientific">Paramecium tetraurelia</name>
    <dbReference type="NCBI Taxonomy" id="5888"/>
    <lineage>
        <taxon>Eukaryota</taxon>
        <taxon>Sar</taxon>
        <taxon>Alveolata</taxon>
        <taxon>Ciliophora</taxon>
        <taxon>Intramacronucleata</taxon>
        <taxon>Oligohymenophorea</taxon>
        <taxon>Peniculida</taxon>
        <taxon>Parameciidae</taxon>
        <taxon>Paramecium</taxon>
    </lineage>
</organism>
<dbReference type="KEGG" id="ptm:GSPATT00028737001"/>